<name>A0A5B6W8Z7_9ROSI</name>
<evidence type="ECO:0000313" key="3">
    <source>
        <dbReference type="EMBL" id="KAA3477803.1"/>
    </source>
</evidence>
<keyword evidence="4" id="KW-1185">Reference proteome</keyword>
<dbReference type="EMBL" id="SMMG02000004">
    <property type="protein sequence ID" value="KAA3477803.1"/>
    <property type="molecule type" value="Genomic_DNA"/>
</dbReference>
<keyword evidence="3" id="KW-0489">Methyltransferase</keyword>
<dbReference type="InterPro" id="IPR005162">
    <property type="entry name" value="Retrotrans_gag_dom"/>
</dbReference>
<dbReference type="PANTHER" id="PTHR34482:SF36">
    <property type="entry name" value="RETROTRANSPOSON GAG DOMAIN-CONTAINING PROTEIN"/>
    <property type="match status" value="1"/>
</dbReference>
<dbReference type="Proteomes" id="UP000325315">
    <property type="component" value="Unassembled WGS sequence"/>
</dbReference>
<dbReference type="AlphaFoldDB" id="A0A5B6W8Z7"/>
<proteinExistence type="predicted"/>
<sequence>MPQGVEPIRTSKPPADKIRKYGAEEFRATAEDDLERAKFWLKNTIRVLDELSCPPAECLKCAISLLKETAYQWWNTLISVVPRENVTWEFSQTEFKNKYINQRFLDQEKKEFLGLKQENLTREFIWLSKYAREWVPTEADMCKHFEEGLNEDIKLLIRILELMEFVVLADRAHNAEELSKKKKQAERVAQISGKRFMGKSQASTLKKSKKIP</sequence>
<dbReference type="Pfam" id="PF03732">
    <property type="entry name" value="Retrotrans_gag"/>
    <property type="match status" value="1"/>
</dbReference>
<feature type="domain" description="Retrotransposon gag" evidence="2">
    <location>
        <begin position="62"/>
        <end position="151"/>
    </location>
</feature>
<comment type="caution">
    <text evidence="3">The sequence shown here is derived from an EMBL/GenBank/DDBJ whole genome shotgun (WGS) entry which is preliminary data.</text>
</comment>
<gene>
    <name evidence="3" type="ORF">EPI10_011664</name>
</gene>
<protein>
    <submittedName>
        <fullName evidence="3">Hexaprenyldihydroxybenzoate methyltransferase, mitochondrial-like protein</fullName>
    </submittedName>
</protein>
<feature type="region of interest" description="Disordered" evidence="1">
    <location>
        <begin position="191"/>
        <end position="212"/>
    </location>
</feature>
<dbReference type="GO" id="GO:0032259">
    <property type="term" value="P:methylation"/>
    <property type="evidence" value="ECO:0007669"/>
    <property type="project" value="UniProtKB-KW"/>
</dbReference>
<evidence type="ECO:0000313" key="4">
    <source>
        <dbReference type="Proteomes" id="UP000325315"/>
    </source>
</evidence>
<evidence type="ECO:0000256" key="1">
    <source>
        <dbReference type="SAM" id="MobiDB-lite"/>
    </source>
</evidence>
<dbReference type="OrthoDB" id="2272416at2759"/>
<reference evidence="4" key="1">
    <citation type="journal article" date="2019" name="Plant Biotechnol. J.">
        <title>Genome sequencing of the Australian wild diploid species Gossypium australe highlights disease resistance and delayed gland morphogenesis.</title>
        <authorList>
            <person name="Cai Y."/>
            <person name="Cai X."/>
            <person name="Wang Q."/>
            <person name="Wang P."/>
            <person name="Zhang Y."/>
            <person name="Cai C."/>
            <person name="Xu Y."/>
            <person name="Wang K."/>
            <person name="Zhou Z."/>
            <person name="Wang C."/>
            <person name="Geng S."/>
            <person name="Li B."/>
            <person name="Dong Q."/>
            <person name="Hou Y."/>
            <person name="Wang H."/>
            <person name="Ai P."/>
            <person name="Liu Z."/>
            <person name="Yi F."/>
            <person name="Sun M."/>
            <person name="An G."/>
            <person name="Cheng J."/>
            <person name="Zhang Y."/>
            <person name="Shi Q."/>
            <person name="Xie Y."/>
            <person name="Shi X."/>
            <person name="Chang Y."/>
            <person name="Huang F."/>
            <person name="Chen Y."/>
            <person name="Hong S."/>
            <person name="Mi L."/>
            <person name="Sun Q."/>
            <person name="Zhang L."/>
            <person name="Zhou B."/>
            <person name="Peng R."/>
            <person name="Zhang X."/>
            <person name="Liu F."/>
        </authorList>
    </citation>
    <scope>NUCLEOTIDE SEQUENCE [LARGE SCALE GENOMIC DNA]</scope>
    <source>
        <strain evidence="4">cv. PA1801</strain>
    </source>
</reference>
<organism evidence="3 4">
    <name type="scientific">Gossypium australe</name>
    <dbReference type="NCBI Taxonomy" id="47621"/>
    <lineage>
        <taxon>Eukaryota</taxon>
        <taxon>Viridiplantae</taxon>
        <taxon>Streptophyta</taxon>
        <taxon>Embryophyta</taxon>
        <taxon>Tracheophyta</taxon>
        <taxon>Spermatophyta</taxon>
        <taxon>Magnoliopsida</taxon>
        <taxon>eudicotyledons</taxon>
        <taxon>Gunneridae</taxon>
        <taxon>Pentapetalae</taxon>
        <taxon>rosids</taxon>
        <taxon>malvids</taxon>
        <taxon>Malvales</taxon>
        <taxon>Malvaceae</taxon>
        <taxon>Malvoideae</taxon>
        <taxon>Gossypium</taxon>
    </lineage>
</organism>
<accession>A0A5B6W8Z7</accession>
<dbReference type="GO" id="GO:0008168">
    <property type="term" value="F:methyltransferase activity"/>
    <property type="evidence" value="ECO:0007669"/>
    <property type="project" value="UniProtKB-KW"/>
</dbReference>
<evidence type="ECO:0000259" key="2">
    <source>
        <dbReference type="Pfam" id="PF03732"/>
    </source>
</evidence>
<keyword evidence="3" id="KW-0808">Transferase</keyword>
<dbReference type="PANTHER" id="PTHR34482">
    <property type="entry name" value="DNA DAMAGE-INDUCIBLE PROTEIN 1-LIKE"/>
    <property type="match status" value="1"/>
</dbReference>